<accession>A0AAU9U5W5</accession>
<dbReference type="Proteomes" id="UP001153954">
    <property type="component" value="Unassembled WGS sequence"/>
</dbReference>
<protein>
    <recommendedName>
        <fullName evidence="2">DUF4789 domain-containing protein</fullName>
    </recommendedName>
</protein>
<feature type="chain" id="PRO_5043987003" description="DUF4789 domain-containing protein" evidence="1">
    <location>
        <begin position="20"/>
        <end position="199"/>
    </location>
</feature>
<proteinExistence type="predicted"/>
<evidence type="ECO:0000313" key="3">
    <source>
        <dbReference type="EMBL" id="CAH2094528.1"/>
    </source>
</evidence>
<dbReference type="EMBL" id="CAKOGL010000014">
    <property type="protein sequence ID" value="CAH2094528.1"/>
    <property type="molecule type" value="Genomic_DNA"/>
</dbReference>
<evidence type="ECO:0000313" key="4">
    <source>
        <dbReference type="Proteomes" id="UP001153954"/>
    </source>
</evidence>
<gene>
    <name evidence="3" type="ORF">EEDITHA_LOCUS10084</name>
</gene>
<reference evidence="3" key="1">
    <citation type="submission" date="2022-03" db="EMBL/GenBank/DDBJ databases">
        <authorList>
            <person name="Tunstrom K."/>
        </authorList>
    </citation>
    <scope>NUCLEOTIDE SEQUENCE</scope>
</reference>
<comment type="caution">
    <text evidence="3">The sequence shown here is derived from an EMBL/GenBank/DDBJ whole genome shotgun (WGS) entry which is preliminary data.</text>
</comment>
<name>A0AAU9U5W5_EUPED</name>
<feature type="signal peptide" evidence="1">
    <location>
        <begin position="1"/>
        <end position="19"/>
    </location>
</feature>
<dbReference type="InterPro" id="IPR031993">
    <property type="entry name" value="DUF4789"/>
</dbReference>
<dbReference type="PANTHER" id="PTHR21177">
    <property type="entry name" value="IP06524P-RELATED"/>
    <property type="match status" value="1"/>
</dbReference>
<dbReference type="AlphaFoldDB" id="A0AAU9U5W5"/>
<keyword evidence="4" id="KW-1185">Reference proteome</keyword>
<sequence length="199" mass="22255">MCQFGSIIIFTYLLIVTTALTLTKHKDVIGFPEVDENQLLANKQNRVPVFIPSMCPANELFYPGDQKDDWICDCRPGYLYHPPSDACWAAYQRGPCATNEYLTLPKNTVIPVCTKNPCSADTLVPFRGQCLQLGSTAPCGVNKFPTEILWVNATTLNIECTQVNIDQQSVSNIHYKPEDIHCCPGCKRYIENKCPSTKS</sequence>
<evidence type="ECO:0000259" key="2">
    <source>
        <dbReference type="Pfam" id="PF16033"/>
    </source>
</evidence>
<feature type="domain" description="DUF4789" evidence="2">
    <location>
        <begin position="55"/>
        <end position="139"/>
    </location>
</feature>
<organism evidence="3 4">
    <name type="scientific">Euphydryas editha</name>
    <name type="common">Edith's checkerspot</name>
    <dbReference type="NCBI Taxonomy" id="104508"/>
    <lineage>
        <taxon>Eukaryota</taxon>
        <taxon>Metazoa</taxon>
        <taxon>Ecdysozoa</taxon>
        <taxon>Arthropoda</taxon>
        <taxon>Hexapoda</taxon>
        <taxon>Insecta</taxon>
        <taxon>Pterygota</taxon>
        <taxon>Neoptera</taxon>
        <taxon>Endopterygota</taxon>
        <taxon>Lepidoptera</taxon>
        <taxon>Glossata</taxon>
        <taxon>Ditrysia</taxon>
        <taxon>Papilionoidea</taxon>
        <taxon>Nymphalidae</taxon>
        <taxon>Nymphalinae</taxon>
        <taxon>Euphydryas</taxon>
    </lineage>
</organism>
<dbReference type="PANTHER" id="PTHR21177:SF4">
    <property type="entry name" value="IP06524P"/>
    <property type="match status" value="1"/>
</dbReference>
<dbReference type="Pfam" id="PF16033">
    <property type="entry name" value="DUF4789"/>
    <property type="match status" value="1"/>
</dbReference>
<keyword evidence="1" id="KW-0732">Signal</keyword>
<evidence type="ECO:0000256" key="1">
    <source>
        <dbReference type="SAM" id="SignalP"/>
    </source>
</evidence>